<evidence type="ECO:0000313" key="8">
    <source>
        <dbReference type="Proteomes" id="UP000304928"/>
    </source>
</evidence>
<dbReference type="InterPro" id="IPR002403">
    <property type="entry name" value="Cyt_P450_E_grp-IV"/>
</dbReference>
<dbReference type="InterPro" id="IPR050529">
    <property type="entry name" value="CYP450_sterol_14alpha_dmase"/>
</dbReference>
<evidence type="ECO:0000256" key="4">
    <source>
        <dbReference type="ARBA" id="ARBA00022723"/>
    </source>
</evidence>
<dbReference type="AlphaFoldDB" id="A0A4S9ATK2"/>
<reference evidence="7 8" key="1">
    <citation type="submission" date="2018-10" db="EMBL/GenBank/DDBJ databases">
        <title>Fifty Aureobasidium pullulans genomes reveal a recombining polyextremotolerant generalist.</title>
        <authorList>
            <person name="Gostincar C."/>
            <person name="Turk M."/>
            <person name="Zajc J."/>
            <person name="Gunde-Cimerman N."/>
        </authorList>
    </citation>
    <scope>NUCLEOTIDE SEQUENCE [LARGE SCALE GENOMIC DNA]</scope>
    <source>
        <strain evidence="7 8">EXF-10507</strain>
    </source>
</reference>
<dbReference type="CDD" id="cd11040">
    <property type="entry name" value="CYP7_CYP8-like"/>
    <property type="match status" value="1"/>
</dbReference>
<organism evidence="7 8">
    <name type="scientific">Aureobasidium pullulans</name>
    <name type="common">Black yeast</name>
    <name type="synonym">Pullularia pullulans</name>
    <dbReference type="NCBI Taxonomy" id="5580"/>
    <lineage>
        <taxon>Eukaryota</taxon>
        <taxon>Fungi</taxon>
        <taxon>Dikarya</taxon>
        <taxon>Ascomycota</taxon>
        <taxon>Pezizomycotina</taxon>
        <taxon>Dothideomycetes</taxon>
        <taxon>Dothideomycetidae</taxon>
        <taxon>Dothideales</taxon>
        <taxon>Saccotheciaceae</taxon>
        <taxon>Aureobasidium</taxon>
    </lineage>
</organism>
<dbReference type="PANTHER" id="PTHR24304">
    <property type="entry name" value="CYTOCHROME P450 FAMILY 7"/>
    <property type="match status" value="1"/>
</dbReference>
<dbReference type="GO" id="GO:0005506">
    <property type="term" value="F:iron ion binding"/>
    <property type="evidence" value="ECO:0007669"/>
    <property type="project" value="InterPro"/>
</dbReference>
<dbReference type="Proteomes" id="UP000304928">
    <property type="component" value="Unassembled WGS sequence"/>
</dbReference>
<evidence type="ECO:0000256" key="2">
    <source>
        <dbReference type="ARBA" id="ARBA00010617"/>
    </source>
</evidence>
<dbReference type="Gene3D" id="1.10.630.10">
    <property type="entry name" value="Cytochrome P450"/>
    <property type="match status" value="1"/>
</dbReference>
<keyword evidence="4 6" id="KW-0479">Metal-binding</keyword>
<dbReference type="Pfam" id="PF00067">
    <property type="entry name" value="p450"/>
    <property type="match status" value="1"/>
</dbReference>
<dbReference type="EMBL" id="QZAR01000291">
    <property type="protein sequence ID" value="THW83279.1"/>
    <property type="molecule type" value="Genomic_DNA"/>
</dbReference>
<dbReference type="GO" id="GO:0016705">
    <property type="term" value="F:oxidoreductase activity, acting on paired donors, with incorporation or reduction of molecular oxygen"/>
    <property type="evidence" value="ECO:0007669"/>
    <property type="project" value="InterPro"/>
</dbReference>
<evidence type="ECO:0000256" key="1">
    <source>
        <dbReference type="ARBA" id="ARBA00001971"/>
    </source>
</evidence>
<dbReference type="SUPFAM" id="SSF48264">
    <property type="entry name" value="Cytochrome P450"/>
    <property type="match status" value="1"/>
</dbReference>
<feature type="binding site" description="axial binding residue" evidence="6">
    <location>
        <position position="489"/>
    </location>
    <ligand>
        <name>heme</name>
        <dbReference type="ChEBI" id="CHEBI:30413"/>
    </ligand>
    <ligandPart>
        <name>Fe</name>
        <dbReference type="ChEBI" id="CHEBI:18248"/>
    </ligandPart>
</feature>
<sequence length="556" mass="62735">MLLLLPFAATYIITSLLFKATGWSNVRGRRAPLVPYSIPVVGHAMAFAFSVADLIQDNLHLCANELDNYSPIRFKASVVIAIDRLFGTPKHLVPSFYDHDDTGYDGKPDSGSRDVAPHLRIHHTVHVQVIKYLSGSGLKPMTNKLMENIAKTMLSSGIGGVWLEMEDLFDFCKLKLLHASINSMFGEYLTALHPDFVDDYWKFDDCTTTLVKGFPSFMVPRSWAARRKCLDSLKHWKAYVEKLVDADGRTFYEGLDPHFGSQFIRQRHEGFNKMEPMNADSIASEDLAIMWAANSNAIPAAYWFLYEIFRDPGLLGRVRSEVDGARTNAHEPDAPPRFDLEALIKSPLLQSIYAETLRLQTAILIARMPAREDYQLGDYSFKKDRLLVAASYIAHHDTKVWNQGTVDDPHPLNQFWAERFLLKTGSDHSGPLLQSYRKKHVDIPATTRPELPVRVDSAMEDSAVQPEVKYSTDGLAGAWVPYGGGQSLCPGRHYAKQEMLMTFAIMSTCFDIEILQEPGEVTLPDLGYFGLGVLPPKNKTRCRIRRRTFRKDSVVE</sequence>
<keyword evidence="3 6" id="KW-0349">Heme</keyword>
<dbReference type="PRINTS" id="PR00465">
    <property type="entry name" value="EP450IV"/>
</dbReference>
<dbReference type="PANTHER" id="PTHR24304:SF2">
    <property type="entry name" value="24-HYDROXYCHOLESTEROL 7-ALPHA-HYDROXYLASE"/>
    <property type="match status" value="1"/>
</dbReference>
<dbReference type="InterPro" id="IPR036396">
    <property type="entry name" value="Cyt_P450_sf"/>
</dbReference>
<comment type="cofactor">
    <cofactor evidence="1 6">
        <name>heme</name>
        <dbReference type="ChEBI" id="CHEBI:30413"/>
    </cofactor>
</comment>
<dbReference type="InterPro" id="IPR001128">
    <property type="entry name" value="Cyt_P450"/>
</dbReference>
<name>A0A4S9ATK2_AURPU</name>
<protein>
    <submittedName>
        <fullName evidence="7">Cytochrome P450</fullName>
    </submittedName>
</protein>
<dbReference type="GO" id="GO:0008395">
    <property type="term" value="F:steroid hydroxylase activity"/>
    <property type="evidence" value="ECO:0007669"/>
    <property type="project" value="TreeGrafter"/>
</dbReference>
<comment type="caution">
    <text evidence="7">The sequence shown here is derived from an EMBL/GenBank/DDBJ whole genome shotgun (WGS) entry which is preliminary data.</text>
</comment>
<evidence type="ECO:0000256" key="6">
    <source>
        <dbReference type="PIRSR" id="PIRSR602403-1"/>
    </source>
</evidence>
<evidence type="ECO:0000313" key="7">
    <source>
        <dbReference type="EMBL" id="THW83279.1"/>
    </source>
</evidence>
<dbReference type="GO" id="GO:0020037">
    <property type="term" value="F:heme binding"/>
    <property type="evidence" value="ECO:0007669"/>
    <property type="project" value="InterPro"/>
</dbReference>
<keyword evidence="5 6" id="KW-0408">Iron</keyword>
<comment type="similarity">
    <text evidence="2">Belongs to the cytochrome P450 family.</text>
</comment>
<evidence type="ECO:0000256" key="5">
    <source>
        <dbReference type="ARBA" id="ARBA00023004"/>
    </source>
</evidence>
<accession>A0A4S9ATK2</accession>
<evidence type="ECO:0000256" key="3">
    <source>
        <dbReference type="ARBA" id="ARBA00022617"/>
    </source>
</evidence>
<gene>
    <name evidence="7" type="ORF">D6D15_09693</name>
</gene>
<proteinExistence type="inferred from homology"/>